<name>A0A1Y1MXX8_PHOPY</name>
<evidence type="ECO:0000256" key="1">
    <source>
        <dbReference type="SAM" id="MobiDB-lite"/>
    </source>
</evidence>
<dbReference type="EMBL" id="GEZM01020580">
    <property type="protein sequence ID" value="JAV89245.1"/>
    <property type="molecule type" value="Transcribed_RNA"/>
</dbReference>
<accession>A0A1Y1MXX8</accession>
<evidence type="ECO:0000313" key="2">
    <source>
        <dbReference type="EMBL" id="JAV89245.1"/>
    </source>
</evidence>
<feature type="region of interest" description="Disordered" evidence="1">
    <location>
        <begin position="30"/>
        <end position="102"/>
    </location>
</feature>
<organism evidence="2">
    <name type="scientific">Photinus pyralis</name>
    <name type="common">Common eastern firefly</name>
    <name type="synonym">Lampyris pyralis</name>
    <dbReference type="NCBI Taxonomy" id="7054"/>
    <lineage>
        <taxon>Eukaryota</taxon>
        <taxon>Metazoa</taxon>
        <taxon>Ecdysozoa</taxon>
        <taxon>Arthropoda</taxon>
        <taxon>Hexapoda</taxon>
        <taxon>Insecta</taxon>
        <taxon>Pterygota</taxon>
        <taxon>Neoptera</taxon>
        <taxon>Endopterygota</taxon>
        <taxon>Coleoptera</taxon>
        <taxon>Polyphaga</taxon>
        <taxon>Elateriformia</taxon>
        <taxon>Elateroidea</taxon>
        <taxon>Lampyridae</taxon>
        <taxon>Lampyrinae</taxon>
        <taxon>Photinus</taxon>
    </lineage>
</organism>
<protein>
    <submittedName>
        <fullName evidence="2">Uncharacterized protein</fullName>
    </submittedName>
</protein>
<dbReference type="AlphaFoldDB" id="A0A1Y1MXX8"/>
<proteinExistence type="predicted"/>
<feature type="compositionally biased region" description="Low complexity" evidence="1">
    <location>
        <begin position="72"/>
        <end position="88"/>
    </location>
</feature>
<reference evidence="2" key="1">
    <citation type="journal article" date="2016" name="Sci. Rep.">
        <title>Molecular characterization of firefly nuptial gifts: a multi-omics approach sheds light on postcopulatory sexual selection.</title>
        <authorList>
            <person name="Al-Wathiqui N."/>
            <person name="Fallon T.R."/>
            <person name="South A."/>
            <person name="Weng J.K."/>
            <person name="Lewis S.M."/>
        </authorList>
    </citation>
    <scope>NUCLEOTIDE SEQUENCE</scope>
</reference>
<sequence length="154" mass="16973">MEGEEEFQIVEQVQSAETLPVIEVEELNPEGYGIDDFQPTAVFEENKDLDAIPPTDADTEETSKPEDQAPDTEQAVAEAVTEAVAEPGETPDAEESAKVVEDVNEGRVSILQRKSKEKRRDSEMGPISKESLLMDQFALICKPIRVKAATTRPI</sequence>